<dbReference type="Proteomes" id="UP000547674">
    <property type="component" value="Unassembled WGS sequence"/>
</dbReference>
<protein>
    <recommendedName>
        <fullName evidence="4">VWA domain-containing protein</fullName>
    </recommendedName>
</protein>
<evidence type="ECO:0000313" key="3">
    <source>
        <dbReference type="Proteomes" id="UP000547674"/>
    </source>
</evidence>
<feature type="chain" id="PRO_5031537369" description="VWA domain-containing protein" evidence="1">
    <location>
        <begin position="32"/>
        <end position="145"/>
    </location>
</feature>
<organism evidence="2 3">
    <name type="scientific">Eiseniibacteriota bacterium</name>
    <dbReference type="NCBI Taxonomy" id="2212470"/>
    <lineage>
        <taxon>Bacteria</taxon>
        <taxon>Candidatus Eiseniibacteriota</taxon>
    </lineage>
</organism>
<feature type="signal peptide" evidence="1">
    <location>
        <begin position="1"/>
        <end position="31"/>
    </location>
</feature>
<reference evidence="2 3" key="1">
    <citation type="submission" date="2020-03" db="EMBL/GenBank/DDBJ databases">
        <title>Metabolic flexibility allows generalist bacteria to become dominant in a frequently disturbed ecosystem.</title>
        <authorList>
            <person name="Chen Y.-J."/>
            <person name="Leung P.M."/>
            <person name="Bay S.K."/>
            <person name="Hugenholtz P."/>
            <person name="Kessler A.J."/>
            <person name="Shelley G."/>
            <person name="Waite D.W."/>
            <person name="Cook P.L."/>
            <person name="Greening C."/>
        </authorList>
    </citation>
    <scope>NUCLEOTIDE SEQUENCE [LARGE SCALE GENOMIC DNA]</scope>
    <source>
        <strain evidence="2">SS_bin_28</strain>
    </source>
</reference>
<dbReference type="EMBL" id="JABDJR010000130">
    <property type="protein sequence ID" value="NNF05798.1"/>
    <property type="molecule type" value="Genomic_DNA"/>
</dbReference>
<comment type="caution">
    <text evidence="2">The sequence shown here is derived from an EMBL/GenBank/DDBJ whole genome shotgun (WGS) entry which is preliminary data.</text>
</comment>
<evidence type="ECO:0000256" key="1">
    <source>
        <dbReference type="SAM" id="SignalP"/>
    </source>
</evidence>
<evidence type="ECO:0000313" key="2">
    <source>
        <dbReference type="EMBL" id="NNF05798.1"/>
    </source>
</evidence>
<evidence type="ECO:0008006" key="4">
    <source>
        <dbReference type="Google" id="ProtNLM"/>
    </source>
</evidence>
<name>A0A7Y2H1M0_UNCEI</name>
<gene>
    <name evidence="2" type="ORF">HKN21_03470</name>
</gene>
<dbReference type="AlphaFoldDB" id="A0A7Y2H1M0"/>
<keyword evidence="1" id="KW-0732">Signal</keyword>
<accession>A0A7Y2H1M0</accession>
<feature type="non-terminal residue" evidence="2">
    <location>
        <position position="145"/>
    </location>
</feature>
<proteinExistence type="predicted"/>
<sequence>MRIRQPIKFGLLFTFLTLIFLAATAVGTAHAHEGEALAPGETFPQPCLVMPHPLKQGLRPPVVPTAKQLEKDFSSFVPKEGILGTAGRPITEKNVIAILVDFEDQVMEKDKAYFERVTEYLDQMYTIMSDGQLELNFTVTTDVYR</sequence>